<dbReference type="GO" id="GO:0016020">
    <property type="term" value="C:membrane"/>
    <property type="evidence" value="ECO:0007669"/>
    <property type="project" value="UniProtKB-SubCell"/>
</dbReference>
<keyword evidence="4 5" id="KW-0472">Membrane</keyword>
<accession>A0A1H9CBM1</accession>
<feature type="transmembrane region" description="Helical" evidence="5">
    <location>
        <begin position="91"/>
        <end position="111"/>
    </location>
</feature>
<dbReference type="PANTHER" id="PTHR37422:SF21">
    <property type="entry name" value="EXOQ-LIKE PROTEIN"/>
    <property type="match status" value="1"/>
</dbReference>
<dbReference type="GO" id="GO:0016874">
    <property type="term" value="F:ligase activity"/>
    <property type="evidence" value="ECO:0007669"/>
    <property type="project" value="UniProtKB-KW"/>
</dbReference>
<keyword evidence="2 5" id="KW-0812">Transmembrane</keyword>
<feature type="transmembrane region" description="Helical" evidence="5">
    <location>
        <begin position="123"/>
        <end position="142"/>
    </location>
</feature>
<dbReference type="Pfam" id="PF04932">
    <property type="entry name" value="Wzy_C"/>
    <property type="match status" value="1"/>
</dbReference>
<proteinExistence type="predicted"/>
<dbReference type="AlphaFoldDB" id="A0A1H9CBM1"/>
<feature type="transmembrane region" description="Helical" evidence="5">
    <location>
        <begin position="209"/>
        <end position="226"/>
    </location>
</feature>
<dbReference type="InterPro" id="IPR051533">
    <property type="entry name" value="WaaL-like"/>
</dbReference>
<evidence type="ECO:0000256" key="5">
    <source>
        <dbReference type="SAM" id="Phobius"/>
    </source>
</evidence>
<dbReference type="EMBL" id="FOFG01000002">
    <property type="protein sequence ID" value="SEP98552.1"/>
    <property type="molecule type" value="Genomic_DNA"/>
</dbReference>
<dbReference type="OrthoDB" id="9796592at2"/>
<evidence type="ECO:0000313" key="8">
    <source>
        <dbReference type="Proteomes" id="UP000199647"/>
    </source>
</evidence>
<feature type="transmembrane region" description="Helical" evidence="5">
    <location>
        <begin position="380"/>
        <end position="395"/>
    </location>
</feature>
<evidence type="ECO:0000256" key="1">
    <source>
        <dbReference type="ARBA" id="ARBA00004141"/>
    </source>
</evidence>
<protein>
    <submittedName>
        <fullName evidence="7">O-antigen ligase</fullName>
    </submittedName>
</protein>
<gene>
    <name evidence="7" type="ORF">SAMN05216548_102106</name>
</gene>
<evidence type="ECO:0000259" key="6">
    <source>
        <dbReference type="Pfam" id="PF04932"/>
    </source>
</evidence>
<evidence type="ECO:0000256" key="4">
    <source>
        <dbReference type="ARBA" id="ARBA00023136"/>
    </source>
</evidence>
<feature type="transmembrane region" description="Helical" evidence="5">
    <location>
        <begin position="324"/>
        <end position="347"/>
    </location>
</feature>
<evidence type="ECO:0000313" key="7">
    <source>
        <dbReference type="EMBL" id="SEP98552.1"/>
    </source>
</evidence>
<keyword evidence="7" id="KW-0436">Ligase</keyword>
<feature type="domain" description="O-antigen ligase-related" evidence="6">
    <location>
        <begin position="193"/>
        <end position="333"/>
    </location>
</feature>
<feature type="transmembrane region" description="Helical" evidence="5">
    <location>
        <begin position="238"/>
        <end position="262"/>
    </location>
</feature>
<evidence type="ECO:0000256" key="2">
    <source>
        <dbReference type="ARBA" id="ARBA00022692"/>
    </source>
</evidence>
<dbReference type="STRING" id="1855383.SAMN05216548_102106"/>
<feature type="transmembrane region" description="Helical" evidence="5">
    <location>
        <begin position="187"/>
        <end position="203"/>
    </location>
</feature>
<feature type="transmembrane region" description="Helical" evidence="5">
    <location>
        <begin position="23"/>
        <end position="55"/>
    </location>
</feature>
<dbReference type="RefSeq" id="WP_092495288.1">
    <property type="nucleotide sequence ID" value="NZ_FOFG01000002.1"/>
</dbReference>
<keyword evidence="3 5" id="KW-1133">Transmembrane helix</keyword>
<feature type="transmembrane region" description="Helical" evidence="5">
    <location>
        <begin position="67"/>
        <end position="85"/>
    </location>
</feature>
<evidence type="ECO:0000256" key="3">
    <source>
        <dbReference type="ARBA" id="ARBA00022989"/>
    </source>
</evidence>
<sequence>MSTTHPIPLDRPSGIPLSRLSDAALWLAVFLGGFVIVEPAPYEAFLGLLIPLWLLGGLRIPRAIGPLILLMVTFMVGGLIASTQMKYSYPTYYPITGFLALSACFFACVVADHPRRLPAIVNAWLAAAIVTTALGVVGYAGLTPEGLFTRYGRADGGFQDPNVFGPFLVFPYAVFLQRALTRSFRSLLLNGLGALFVLLGVFLSFSRGAWGLAVFATLMVIVMLYATERRSLVRARYVALAIGGLVLAGLLFAVILSIPAIAKLFAERAHVVQNYDAQHFGRFDRHVIGFNMMLSRPLGIGALQFGHLFGEDEHDIWLKTLTTYGWFGFFSYLILVIWTLIASFPLLFRSGPNQKTAQVAYFVFFGHIVLATVIDIDHWRHVYLLFGILWGLIAIERRRRNGLAREAAFAGVHPREKFREIAVSPQVGLR</sequence>
<name>A0A1H9CBM1_9HYPH</name>
<reference evidence="7 8" key="1">
    <citation type="submission" date="2016-10" db="EMBL/GenBank/DDBJ databases">
        <authorList>
            <person name="de Groot N.N."/>
        </authorList>
    </citation>
    <scope>NUCLEOTIDE SEQUENCE [LARGE SCALE GENOMIC DNA]</scope>
    <source>
        <strain evidence="7 8">A52C2</strain>
    </source>
</reference>
<keyword evidence="8" id="KW-1185">Reference proteome</keyword>
<feature type="transmembrane region" description="Helical" evidence="5">
    <location>
        <begin position="359"/>
        <end position="374"/>
    </location>
</feature>
<organism evidence="7 8">
    <name type="scientific">Faunimonas pinastri</name>
    <dbReference type="NCBI Taxonomy" id="1855383"/>
    <lineage>
        <taxon>Bacteria</taxon>
        <taxon>Pseudomonadati</taxon>
        <taxon>Pseudomonadota</taxon>
        <taxon>Alphaproteobacteria</taxon>
        <taxon>Hyphomicrobiales</taxon>
        <taxon>Afifellaceae</taxon>
        <taxon>Faunimonas</taxon>
    </lineage>
</organism>
<dbReference type="Proteomes" id="UP000199647">
    <property type="component" value="Unassembled WGS sequence"/>
</dbReference>
<comment type="subcellular location">
    <subcellularLocation>
        <location evidence="1">Membrane</location>
        <topology evidence="1">Multi-pass membrane protein</topology>
    </subcellularLocation>
</comment>
<dbReference type="InterPro" id="IPR007016">
    <property type="entry name" value="O-antigen_ligase-rel_domated"/>
</dbReference>
<feature type="transmembrane region" description="Helical" evidence="5">
    <location>
        <begin position="162"/>
        <end position="180"/>
    </location>
</feature>
<dbReference type="PANTHER" id="PTHR37422">
    <property type="entry name" value="TEICHURONIC ACID BIOSYNTHESIS PROTEIN TUAE"/>
    <property type="match status" value="1"/>
</dbReference>